<dbReference type="EMBL" id="JAVDUI010000001">
    <property type="protein sequence ID" value="MDR6891264.1"/>
    <property type="molecule type" value="Genomic_DNA"/>
</dbReference>
<name>A0AAE4C696_9MICC</name>
<dbReference type="RefSeq" id="WP_309848849.1">
    <property type="nucleotide sequence ID" value="NZ_BAAAIU010000004.1"/>
</dbReference>
<evidence type="ECO:0000313" key="2">
    <source>
        <dbReference type="EMBL" id="MDR6891264.1"/>
    </source>
</evidence>
<dbReference type="AlphaFoldDB" id="A0AAE4C696"/>
<dbReference type="InterPro" id="IPR022183">
    <property type="entry name" value="DUF3710"/>
</dbReference>
<evidence type="ECO:0000256" key="1">
    <source>
        <dbReference type="SAM" id="MobiDB-lite"/>
    </source>
</evidence>
<dbReference type="Pfam" id="PF12502">
    <property type="entry name" value="DUF3710"/>
    <property type="match status" value="1"/>
</dbReference>
<evidence type="ECO:0008006" key="4">
    <source>
        <dbReference type="Google" id="ProtNLM"/>
    </source>
</evidence>
<accession>A0AAE4C696</accession>
<feature type="region of interest" description="Disordered" evidence="1">
    <location>
        <begin position="1"/>
        <end position="48"/>
    </location>
</feature>
<feature type="compositionally biased region" description="Basic residues" evidence="1">
    <location>
        <begin position="1"/>
        <end position="10"/>
    </location>
</feature>
<protein>
    <recommendedName>
        <fullName evidence="4">DUF3710 domain-containing protein</fullName>
    </recommendedName>
</protein>
<evidence type="ECO:0000313" key="3">
    <source>
        <dbReference type="Proteomes" id="UP001247307"/>
    </source>
</evidence>
<reference evidence="2" key="1">
    <citation type="submission" date="2023-07" db="EMBL/GenBank/DDBJ databases">
        <title>Sequencing the genomes of 1000 actinobacteria strains.</title>
        <authorList>
            <person name="Klenk H.-P."/>
        </authorList>
    </citation>
    <scope>NUCLEOTIDE SEQUENCE</scope>
    <source>
        <strain evidence="2">DSM 13988</strain>
    </source>
</reference>
<feature type="compositionally biased region" description="Polar residues" evidence="1">
    <location>
        <begin position="25"/>
        <end position="35"/>
    </location>
</feature>
<sequence>MALFGQRKKKTTTEAGATVDAAPTSGPTSAPTEQASPEWDRSGGPFDAAEKTASEGYLDFGGFQVLAPEGSHVRLDVDQAADTIVAATIDIGASSLQIQAFAAPKSSGLWDEIRGQIQESVAGQGGSSEVIEGDFGVELFVKLPVTSQDGSLGYRSARFLGVDGPRWFVRGVLGGPAATDEREAAPLVDVFRSIIVVRGDAAMPPKELLTLRVPEGAQTV</sequence>
<gene>
    <name evidence="2" type="ORF">J2S35_000204</name>
</gene>
<dbReference type="Proteomes" id="UP001247307">
    <property type="component" value="Unassembled WGS sequence"/>
</dbReference>
<comment type="caution">
    <text evidence="2">The sequence shown here is derived from an EMBL/GenBank/DDBJ whole genome shotgun (WGS) entry which is preliminary data.</text>
</comment>
<proteinExistence type="predicted"/>
<keyword evidence="3" id="KW-1185">Reference proteome</keyword>
<organism evidence="2 3">
    <name type="scientific">Falsarthrobacter nasiphocae</name>
    <dbReference type="NCBI Taxonomy" id="189863"/>
    <lineage>
        <taxon>Bacteria</taxon>
        <taxon>Bacillati</taxon>
        <taxon>Actinomycetota</taxon>
        <taxon>Actinomycetes</taxon>
        <taxon>Micrococcales</taxon>
        <taxon>Micrococcaceae</taxon>
        <taxon>Falsarthrobacter</taxon>
    </lineage>
</organism>